<comment type="similarity">
    <text evidence="2">Belongs to the glycosyl hydrolase 3 family.</text>
</comment>
<dbReference type="Proteomes" id="UP000753724">
    <property type="component" value="Unassembled WGS sequence"/>
</dbReference>
<evidence type="ECO:0000256" key="2">
    <source>
        <dbReference type="ARBA" id="ARBA00005336"/>
    </source>
</evidence>
<evidence type="ECO:0000256" key="3">
    <source>
        <dbReference type="ARBA" id="ARBA00012744"/>
    </source>
</evidence>
<dbReference type="Gene3D" id="3.40.50.1700">
    <property type="entry name" value="Glycoside hydrolase family 3 C-terminal domain"/>
    <property type="match status" value="1"/>
</dbReference>
<keyword evidence="6" id="KW-0326">Glycosidase</keyword>
<dbReference type="InterPro" id="IPR036881">
    <property type="entry name" value="Glyco_hydro_3_C_sf"/>
</dbReference>
<comment type="catalytic activity">
    <reaction evidence="1">
        <text>Hydrolysis of terminal, non-reducing beta-D-glucosyl residues with release of beta-D-glucose.</text>
        <dbReference type="EC" id="3.2.1.21"/>
    </reaction>
</comment>
<protein>
    <recommendedName>
        <fullName evidence="3">beta-glucosidase</fullName>
        <ecNumber evidence="3">3.2.1.21</ecNumber>
    </recommendedName>
</protein>
<evidence type="ECO:0000259" key="9">
    <source>
        <dbReference type="Pfam" id="PF00933"/>
    </source>
</evidence>
<dbReference type="Pfam" id="PF00933">
    <property type="entry name" value="Glyco_hydro_3"/>
    <property type="match status" value="1"/>
</dbReference>
<feature type="region of interest" description="Disordered" evidence="7">
    <location>
        <begin position="646"/>
        <end position="671"/>
    </location>
</feature>
<dbReference type="Pfam" id="PF01915">
    <property type="entry name" value="Glyco_hydro_3_C"/>
    <property type="match status" value="1"/>
</dbReference>
<feature type="signal peptide" evidence="8">
    <location>
        <begin position="1"/>
        <end position="31"/>
    </location>
</feature>
<feature type="domain" description="Glycoside hydrolase family 3 N-terminal" evidence="9">
    <location>
        <begin position="120"/>
        <end position="455"/>
    </location>
</feature>
<dbReference type="SUPFAM" id="SSF52279">
    <property type="entry name" value="Beta-D-glucan exohydrolase, C-terminal domain"/>
    <property type="match status" value="1"/>
</dbReference>
<dbReference type="EMBL" id="JAAAPO010000001">
    <property type="protein sequence ID" value="NBC34986.1"/>
    <property type="molecule type" value="Genomic_DNA"/>
</dbReference>
<evidence type="ECO:0000256" key="1">
    <source>
        <dbReference type="ARBA" id="ARBA00000448"/>
    </source>
</evidence>
<dbReference type="InterPro" id="IPR036962">
    <property type="entry name" value="Glyco_hydro_3_N_sf"/>
</dbReference>
<dbReference type="EC" id="3.2.1.21" evidence="3"/>
<evidence type="ECO:0000256" key="6">
    <source>
        <dbReference type="ARBA" id="ARBA00023295"/>
    </source>
</evidence>
<feature type="chain" id="PRO_5046363875" description="beta-glucosidase" evidence="8">
    <location>
        <begin position="32"/>
        <end position="671"/>
    </location>
</feature>
<dbReference type="Gene3D" id="3.20.20.300">
    <property type="entry name" value="Glycoside hydrolase, family 3, N-terminal domain"/>
    <property type="match status" value="1"/>
</dbReference>
<dbReference type="InterPro" id="IPR001764">
    <property type="entry name" value="Glyco_hydro_3_N"/>
</dbReference>
<dbReference type="PRINTS" id="PR00133">
    <property type="entry name" value="GLHYDRLASE3"/>
</dbReference>
<sequence length="671" mass="71022">MPYKPTSLRRIAAVSTLAVSLCAVLTTPSFGQAPAAAAPPQPALVARVKPVIGQGALRFRDLNGDGQLTPYEDWRLSPAARADDLIARMTIEEKLGLMLHGTLPGTGGALGMSASGYDLTAVAALLQDKHINSFITRLSLTPAKMAAQSNLVQELAENTRLGIPATISTDPRNHFHYVLGASGMADGASQWPELLGFGALGDADLVHRFGQIAAAEYRAVGIHEALSPQVDLASEPLWSRITGTFGSDPQLSSVLGGAYVAGFQGADKGLTPAGVMTVVKHWVGYGALPQGFDSHNYYGRTARLNNAQLELHITAFKGALAARSGGIMPTYPILVGPTVNGKALEPVGAGYSRLLLTDVLRGRMGYDGVILSDWAITRDCNERCSNPTAAAPQRPMDIATNWGVQELSVEDRYALGINAGIDQFGGTEEVDALIAAVKHGKITPARVDDSVRRVLITKFAMGLFENPYVDPQAAETVLRDASAHALAAQTQRAAQVLLHNTGLLPVAPAGKKVWLFGMERAAAQAAGLTVVDTPEAADFAIIRAESPSEMLHPHHFFGSRQKEGRLDFRDGDAAYDALKRASAAHKPAVFALFLDRPTILTNIRPKAAAILANFGASDAAVLDVVLGKAKAKGRLPFELPSSMAAVAKQDPAQPDDSARPLYKRGAGIVQK</sequence>
<evidence type="ECO:0000256" key="8">
    <source>
        <dbReference type="SAM" id="SignalP"/>
    </source>
</evidence>
<accession>A0ABW9X8Y1</accession>
<name>A0ABW9X8Y1_9SPHN</name>
<gene>
    <name evidence="11" type="ORF">GTZ99_00260</name>
</gene>
<proteinExistence type="inferred from homology"/>
<evidence type="ECO:0000256" key="4">
    <source>
        <dbReference type="ARBA" id="ARBA00022729"/>
    </source>
</evidence>
<dbReference type="InterPro" id="IPR051915">
    <property type="entry name" value="Cellulose_Degrad_GH3"/>
</dbReference>
<evidence type="ECO:0000313" key="11">
    <source>
        <dbReference type="EMBL" id="NBC34986.1"/>
    </source>
</evidence>
<evidence type="ECO:0000256" key="5">
    <source>
        <dbReference type="ARBA" id="ARBA00022801"/>
    </source>
</evidence>
<dbReference type="PANTHER" id="PTHR30620">
    <property type="entry name" value="PERIPLASMIC BETA-GLUCOSIDASE-RELATED"/>
    <property type="match status" value="1"/>
</dbReference>
<keyword evidence="4 8" id="KW-0732">Signal</keyword>
<feature type="domain" description="Glycoside hydrolase family 3 C-terminal" evidence="10">
    <location>
        <begin position="530"/>
        <end position="668"/>
    </location>
</feature>
<keyword evidence="5 11" id="KW-0378">Hydrolase</keyword>
<keyword evidence="12" id="KW-1185">Reference proteome</keyword>
<evidence type="ECO:0000256" key="7">
    <source>
        <dbReference type="SAM" id="MobiDB-lite"/>
    </source>
</evidence>
<dbReference type="PANTHER" id="PTHR30620:SF16">
    <property type="entry name" value="LYSOSOMAL BETA GLUCOSIDASE"/>
    <property type="match status" value="1"/>
</dbReference>
<organism evidence="11 12">
    <name type="scientific">Novosphingobium ovatum</name>
    <dbReference type="NCBI Taxonomy" id="1908523"/>
    <lineage>
        <taxon>Bacteria</taxon>
        <taxon>Pseudomonadati</taxon>
        <taxon>Pseudomonadota</taxon>
        <taxon>Alphaproteobacteria</taxon>
        <taxon>Sphingomonadales</taxon>
        <taxon>Sphingomonadaceae</taxon>
        <taxon>Novosphingobium</taxon>
    </lineage>
</organism>
<dbReference type="InterPro" id="IPR017853">
    <property type="entry name" value="GH"/>
</dbReference>
<dbReference type="InterPro" id="IPR002772">
    <property type="entry name" value="Glyco_hydro_3_C"/>
</dbReference>
<reference evidence="12" key="1">
    <citation type="submission" date="2020-01" db="EMBL/GenBank/DDBJ databases">
        <title>Sphingomonas sp. strain CSW-10.</title>
        <authorList>
            <person name="Chen W.-M."/>
        </authorList>
    </citation>
    <scope>NUCLEOTIDE SEQUENCE [LARGE SCALE GENOMIC DNA]</scope>
    <source>
        <strain evidence="12">FSY-8</strain>
    </source>
</reference>
<comment type="caution">
    <text evidence="11">The sequence shown here is derived from an EMBL/GenBank/DDBJ whole genome shotgun (WGS) entry which is preliminary data.</text>
</comment>
<evidence type="ECO:0000259" key="10">
    <source>
        <dbReference type="Pfam" id="PF01915"/>
    </source>
</evidence>
<dbReference type="SUPFAM" id="SSF51445">
    <property type="entry name" value="(Trans)glycosidases"/>
    <property type="match status" value="1"/>
</dbReference>
<dbReference type="GO" id="GO:0016787">
    <property type="term" value="F:hydrolase activity"/>
    <property type="evidence" value="ECO:0007669"/>
    <property type="project" value="UniProtKB-KW"/>
</dbReference>
<evidence type="ECO:0000313" key="12">
    <source>
        <dbReference type="Proteomes" id="UP000753724"/>
    </source>
</evidence>